<reference evidence="1 2" key="1">
    <citation type="journal article" date="2017" name="Int. J. Syst. Evol. Microbiol.">
        <title>Erythrobacter aquimixticola sp. nov., isolated from the junction between the ocean and a freshwater spring.</title>
        <authorList>
            <person name="Park S."/>
            <person name="Jung Y.T."/>
            <person name="Choi S.J."/>
            <person name="Yoon J.H."/>
        </authorList>
    </citation>
    <scope>NUCLEOTIDE SEQUENCE [LARGE SCALE GENOMIC DNA]</scope>
    <source>
        <strain evidence="1 2">JSSK-14</strain>
    </source>
</reference>
<dbReference type="Proteomes" id="UP000285232">
    <property type="component" value="Unassembled WGS sequence"/>
</dbReference>
<comment type="caution">
    <text evidence="1">The sequence shown here is derived from an EMBL/GenBank/DDBJ whole genome shotgun (WGS) entry which is preliminary data.</text>
</comment>
<organism evidence="1 2">
    <name type="scientific">Aurantiacibacter aquimixticola</name>
    <dbReference type="NCBI Taxonomy" id="1958945"/>
    <lineage>
        <taxon>Bacteria</taxon>
        <taxon>Pseudomonadati</taxon>
        <taxon>Pseudomonadota</taxon>
        <taxon>Alphaproteobacteria</taxon>
        <taxon>Sphingomonadales</taxon>
        <taxon>Erythrobacteraceae</taxon>
        <taxon>Aurantiacibacter</taxon>
    </lineage>
</organism>
<dbReference type="EMBL" id="RAHX01000001">
    <property type="protein sequence ID" value="RJY09262.1"/>
    <property type="molecule type" value="Genomic_DNA"/>
</dbReference>
<proteinExistence type="predicted"/>
<accession>A0A419RU01</accession>
<sequence>MPPAQLDGESDADFAHRLELFEREREHEAELSAASGTAWANGYENAVWEASPQVVVARLISRETTRIEIAGYREINSPLATLEVTQTARGAGAPERFTLQYTGLTSCGPTGPLDVLEGEVGDEFVIFAGTGALGMKTLIKAYPAIDFRRRRIAAMTAGD</sequence>
<dbReference type="AlphaFoldDB" id="A0A419RU01"/>
<name>A0A419RU01_9SPHN</name>
<protein>
    <submittedName>
        <fullName evidence="1">Uncharacterized protein</fullName>
    </submittedName>
</protein>
<evidence type="ECO:0000313" key="2">
    <source>
        <dbReference type="Proteomes" id="UP000285232"/>
    </source>
</evidence>
<gene>
    <name evidence="1" type="ORF">D6201_07740</name>
</gene>
<evidence type="ECO:0000313" key="1">
    <source>
        <dbReference type="EMBL" id="RJY09262.1"/>
    </source>
</evidence>
<keyword evidence="2" id="KW-1185">Reference proteome</keyword>